<feature type="region of interest" description="Disordered" evidence="1">
    <location>
        <begin position="1"/>
        <end position="27"/>
    </location>
</feature>
<gene>
    <name evidence="2" type="ORF">F2Q69_00039652</name>
</gene>
<sequence length="239" mass="26463">MTGEDDEACRASPIESAITNDDASRPIQSRKRNWDQLVAVDRAAAIIEETMRQKPSSQLGVVGFHTVKVRIVCSWNPKSIDDATRLAENLMDTISEYTLKATPPQQVAQVLKQSGSPVISTVSPALLDKLSVYTSRYFITFVPNRYNNMVIRHCPKETIMGHKKGDGFTTMCFKGRATSRPPACLTNSAGVRKLPWHTHTILTSSPFLYLYRNPSIFLPLGPSPVVDTHGMSSIMLRAA</sequence>
<protein>
    <submittedName>
        <fullName evidence="2">Uncharacterized protein</fullName>
    </submittedName>
</protein>
<reference evidence="2" key="1">
    <citation type="submission" date="2019-12" db="EMBL/GenBank/DDBJ databases">
        <title>Genome sequencing and annotation of Brassica cretica.</title>
        <authorList>
            <person name="Studholme D.J."/>
            <person name="Sarris P."/>
        </authorList>
    </citation>
    <scope>NUCLEOTIDE SEQUENCE</scope>
    <source>
        <strain evidence="2">PFS-109/04</strain>
        <tissue evidence="2">Leaf</tissue>
    </source>
</reference>
<accession>A0A8S9NCU4</accession>
<evidence type="ECO:0000313" key="3">
    <source>
        <dbReference type="Proteomes" id="UP000712600"/>
    </source>
</evidence>
<comment type="caution">
    <text evidence="2">The sequence shown here is derived from an EMBL/GenBank/DDBJ whole genome shotgun (WGS) entry which is preliminary data.</text>
</comment>
<name>A0A8S9NCU4_BRACR</name>
<dbReference type="Proteomes" id="UP000712600">
    <property type="component" value="Unassembled WGS sequence"/>
</dbReference>
<dbReference type="EMBL" id="QGKX02001621">
    <property type="protein sequence ID" value="KAF3502924.1"/>
    <property type="molecule type" value="Genomic_DNA"/>
</dbReference>
<proteinExistence type="predicted"/>
<dbReference type="AlphaFoldDB" id="A0A8S9NCU4"/>
<evidence type="ECO:0000256" key="1">
    <source>
        <dbReference type="SAM" id="MobiDB-lite"/>
    </source>
</evidence>
<organism evidence="2 3">
    <name type="scientific">Brassica cretica</name>
    <name type="common">Mustard</name>
    <dbReference type="NCBI Taxonomy" id="69181"/>
    <lineage>
        <taxon>Eukaryota</taxon>
        <taxon>Viridiplantae</taxon>
        <taxon>Streptophyta</taxon>
        <taxon>Embryophyta</taxon>
        <taxon>Tracheophyta</taxon>
        <taxon>Spermatophyta</taxon>
        <taxon>Magnoliopsida</taxon>
        <taxon>eudicotyledons</taxon>
        <taxon>Gunneridae</taxon>
        <taxon>Pentapetalae</taxon>
        <taxon>rosids</taxon>
        <taxon>malvids</taxon>
        <taxon>Brassicales</taxon>
        <taxon>Brassicaceae</taxon>
        <taxon>Brassiceae</taxon>
        <taxon>Brassica</taxon>
    </lineage>
</organism>
<evidence type="ECO:0000313" key="2">
    <source>
        <dbReference type="EMBL" id="KAF3502924.1"/>
    </source>
</evidence>